<comment type="caution">
    <text evidence="2">The sequence shown here is derived from an EMBL/GenBank/DDBJ whole genome shotgun (WGS) entry which is preliminary data.</text>
</comment>
<accession>A0A0I9SE46</accession>
<reference evidence="2" key="2">
    <citation type="submission" date="2014-07" db="EMBL/GenBank/DDBJ databases">
        <title>Genetics and epidemiology of antimicrobial resistance in B. fragilis group.</title>
        <authorList>
            <person name="Sydenham T.V."/>
            <person name="Hasman H."/>
            <person name="Kemp M."/>
            <person name="Justesen U.S."/>
        </authorList>
    </citation>
    <scope>NUCLEOTIDE SEQUENCE [LARGE SCALE GENOMIC DNA]</scope>
    <source>
        <strain evidence="2">DCMOUH0018B</strain>
    </source>
</reference>
<dbReference type="InterPro" id="IPR022187">
    <property type="entry name" value="Conjug_transposon_TraM"/>
</dbReference>
<evidence type="ECO:0000313" key="2">
    <source>
        <dbReference type="EMBL" id="KFX76536.1"/>
    </source>
</evidence>
<organism evidence="2">
    <name type="scientific">Bacteroides fragilis</name>
    <dbReference type="NCBI Taxonomy" id="817"/>
    <lineage>
        <taxon>Bacteria</taxon>
        <taxon>Pseudomonadati</taxon>
        <taxon>Bacteroidota</taxon>
        <taxon>Bacteroidia</taxon>
        <taxon>Bacteroidales</taxon>
        <taxon>Bacteroidaceae</taxon>
        <taxon>Bacteroides</taxon>
    </lineage>
</organism>
<dbReference type="NCBIfam" id="TIGR03779">
    <property type="entry name" value="Bac_Flav_CT_M"/>
    <property type="match status" value="1"/>
</dbReference>
<feature type="domain" description="Conjugative transposon TraM C-terminal" evidence="1">
    <location>
        <begin position="2"/>
        <end position="129"/>
    </location>
</feature>
<protein>
    <recommendedName>
        <fullName evidence="1">Conjugative transposon TraM C-terminal domain-containing protein</fullName>
    </recommendedName>
</protein>
<gene>
    <name evidence="2" type="ORF">EE52_0200710</name>
</gene>
<dbReference type="Pfam" id="PF12508">
    <property type="entry name" value="Transposon_TraM"/>
    <property type="match status" value="1"/>
</dbReference>
<dbReference type="InterPro" id="IPR055407">
    <property type="entry name" value="TraM_C"/>
</dbReference>
<name>A0A0I9SE46_BACFG</name>
<dbReference type="AlphaFoldDB" id="A0A0I9SE46"/>
<dbReference type="PATRIC" id="fig|817.53.peg.144"/>
<evidence type="ECO:0000259" key="1">
    <source>
        <dbReference type="Pfam" id="PF12508"/>
    </source>
</evidence>
<dbReference type="EMBL" id="JMZZ02000031">
    <property type="protein sequence ID" value="KFX76536.1"/>
    <property type="molecule type" value="Genomic_DNA"/>
</dbReference>
<sequence length="134" mass="14153">MLEPLQVGGVLVPANTPLYGTVRIEGQRMAVTVNSIESGGNILPVELTAYDRDGQAGLFVPNPAERTAMKEAAANIGGSFGTSISFARSASQQLVMDVTRGVLGGGSQYLATKMREVKVAVKANYQLLLISKKQ</sequence>
<reference evidence="2" key="1">
    <citation type="book" date="2014" name="THE 24TH EUROPEAN CONGRESS OF CLINICAL MICROBIOLOGY AND INFECTIOUS DISEASES" publisher="ECCMID 2014" city="Barcelona, Spain">
        <title>Identification of resistance genes in three multidrug-resistant Bacteroides fragilis isolates by whole genome sequencing.</title>
        <editorList>
            <person name="Unknown"/>
            <person name="A."/>
        </editorList>
        <authorList>
            <person name="Sydenham T.V."/>
            <person name="Hasman H."/>
            <person name="Wang M."/>
            <person name="Soki J."/>
            <person name="Nagy E."/>
            <person name="Justesen U.S."/>
        </authorList>
    </citation>
    <scope>NUCLEOTIDE SEQUENCE</scope>
    <source>
        <strain evidence="2">DCMOUH0018B</strain>
    </source>
</reference>
<proteinExistence type="predicted"/>